<accession>A0A2I1I6S3</accession>
<feature type="active site" description="Nucleophile" evidence="5">
    <location>
        <position position="46"/>
    </location>
</feature>
<comment type="function">
    <text evidence="5">Responsible for synthesis of pseudouridine from uracil-55 in the psi GC loop of transfer RNAs.</text>
</comment>
<evidence type="ECO:0000256" key="4">
    <source>
        <dbReference type="ARBA" id="ARBA00023235"/>
    </source>
</evidence>
<evidence type="ECO:0000259" key="6">
    <source>
        <dbReference type="Pfam" id="PF01509"/>
    </source>
</evidence>
<dbReference type="AlphaFoldDB" id="A0A2I1I6S3"/>
<dbReference type="InterPro" id="IPR036974">
    <property type="entry name" value="PUA_sf"/>
</dbReference>
<protein>
    <recommendedName>
        <fullName evidence="5">tRNA pseudouridine synthase B</fullName>
        <ecNumber evidence="5">5.4.99.25</ecNumber>
    </recommendedName>
    <alternativeName>
        <fullName evidence="5">tRNA pseudouridine(55) synthase</fullName>
        <shortName evidence="5">Psi55 synthase</shortName>
    </alternativeName>
    <alternativeName>
        <fullName evidence="5">tRNA pseudouridylate synthase</fullName>
    </alternativeName>
    <alternativeName>
        <fullName evidence="5">tRNA-uridine isomerase</fullName>
    </alternativeName>
</protein>
<dbReference type="InterPro" id="IPR014780">
    <property type="entry name" value="tRNA_psdUridine_synth_TruB"/>
</dbReference>
<dbReference type="OrthoDB" id="9802309at2"/>
<evidence type="ECO:0000259" key="7">
    <source>
        <dbReference type="Pfam" id="PF16198"/>
    </source>
</evidence>
<sequence>MAKKPDTSIPGIVLVDKPAGMTSHDVVSKMRRVAHTRKVGHGGTLDPMATGVLVIGIGQATRLLTYITAGSKAYDATIRFGVAMTTDDAQGQPISIAGCEQLDLEALESAMASLRGEIMQVPATVSAIKVDGKRAYALAREGHFVELKARPITIHAFERLGDPRIQMAEYAIAIDDDSTEMTAIPVSVVDVDVHVDCSSGTYIRSLARDLGQMLGCGAHLTALRRTRVASFTLSGAHQLADLQAETEARGEFSPGAPSLPSPGLIPIDEAATSLFPSIVLSAEEEQRFSHGQAPTRDAQEVMALGNPGDVIAACNTSGVLCGLLAIKNHSLKTLNVFSGATQ</sequence>
<evidence type="ECO:0000256" key="2">
    <source>
        <dbReference type="ARBA" id="ARBA00005642"/>
    </source>
</evidence>
<keyword evidence="4 5" id="KW-0413">Isomerase</keyword>
<dbReference type="GO" id="GO:1990481">
    <property type="term" value="P:mRNA pseudouridine synthesis"/>
    <property type="evidence" value="ECO:0007669"/>
    <property type="project" value="TreeGrafter"/>
</dbReference>
<dbReference type="SUPFAM" id="SSF55120">
    <property type="entry name" value="Pseudouridine synthase"/>
    <property type="match status" value="1"/>
</dbReference>
<dbReference type="EC" id="5.4.99.25" evidence="5"/>
<evidence type="ECO:0000256" key="1">
    <source>
        <dbReference type="ARBA" id="ARBA00000385"/>
    </source>
</evidence>
<evidence type="ECO:0000256" key="3">
    <source>
        <dbReference type="ARBA" id="ARBA00022694"/>
    </source>
</evidence>
<dbReference type="Proteomes" id="UP000234545">
    <property type="component" value="Unassembled WGS sequence"/>
</dbReference>
<feature type="domain" description="tRNA pseudouridylate synthase B C-terminal" evidence="7">
    <location>
        <begin position="204"/>
        <end position="246"/>
    </location>
</feature>
<dbReference type="RefSeq" id="WP_101627332.1">
    <property type="nucleotide sequence ID" value="NZ_PKKJ01000001.1"/>
</dbReference>
<feature type="domain" description="Pseudouridine synthase II N-terminal" evidence="6">
    <location>
        <begin position="31"/>
        <end position="203"/>
    </location>
</feature>
<gene>
    <name evidence="5" type="primary">truB</name>
    <name evidence="8" type="ORF">CYJ25_00840</name>
</gene>
<dbReference type="PANTHER" id="PTHR13767:SF2">
    <property type="entry name" value="PSEUDOURIDYLATE SYNTHASE TRUB1"/>
    <property type="match status" value="1"/>
</dbReference>
<dbReference type="PANTHER" id="PTHR13767">
    <property type="entry name" value="TRNA-PSEUDOURIDINE SYNTHASE"/>
    <property type="match status" value="1"/>
</dbReference>
<comment type="similarity">
    <text evidence="2 5">Belongs to the pseudouridine synthase TruB family. Type 1 subfamily.</text>
</comment>
<evidence type="ECO:0000256" key="5">
    <source>
        <dbReference type="HAMAP-Rule" id="MF_01080"/>
    </source>
</evidence>
<dbReference type="CDD" id="cd02573">
    <property type="entry name" value="PseudoU_synth_EcTruB"/>
    <property type="match status" value="1"/>
</dbReference>
<dbReference type="InterPro" id="IPR002501">
    <property type="entry name" value="PsdUridine_synth_N"/>
</dbReference>
<evidence type="ECO:0000313" key="8">
    <source>
        <dbReference type="EMBL" id="PKY66824.1"/>
    </source>
</evidence>
<dbReference type="HAMAP" id="MF_01080">
    <property type="entry name" value="TruB_bact"/>
    <property type="match status" value="1"/>
</dbReference>
<dbReference type="GO" id="GO:0003723">
    <property type="term" value="F:RNA binding"/>
    <property type="evidence" value="ECO:0007669"/>
    <property type="project" value="InterPro"/>
</dbReference>
<comment type="catalytic activity">
    <reaction evidence="1 5">
        <text>uridine(55) in tRNA = pseudouridine(55) in tRNA</text>
        <dbReference type="Rhea" id="RHEA:42532"/>
        <dbReference type="Rhea" id="RHEA-COMP:10101"/>
        <dbReference type="Rhea" id="RHEA-COMP:10102"/>
        <dbReference type="ChEBI" id="CHEBI:65314"/>
        <dbReference type="ChEBI" id="CHEBI:65315"/>
        <dbReference type="EC" id="5.4.99.25"/>
    </reaction>
</comment>
<dbReference type="Gene3D" id="3.30.2350.10">
    <property type="entry name" value="Pseudouridine synthase"/>
    <property type="match status" value="1"/>
</dbReference>
<comment type="caution">
    <text evidence="8">The sequence shown here is derived from an EMBL/GenBank/DDBJ whole genome shotgun (WGS) entry which is preliminary data.</text>
</comment>
<reference evidence="8 9" key="1">
    <citation type="submission" date="2017-12" db="EMBL/GenBank/DDBJ databases">
        <title>Phylogenetic diversity of female urinary microbiome.</title>
        <authorList>
            <person name="Thomas-White K."/>
            <person name="Wolfe A.J."/>
        </authorList>
    </citation>
    <scope>NUCLEOTIDE SEQUENCE [LARGE SCALE GENOMIC DNA]</scope>
    <source>
        <strain evidence="8 9">UMB0250</strain>
    </source>
</reference>
<dbReference type="EMBL" id="PKKJ01000001">
    <property type="protein sequence ID" value="PKY66824.1"/>
    <property type="molecule type" value="Genomic_DNA"/>
</dbReference>
<organism evidence="8 9">
    <name type="scientific">Schaalia turicensis</name>
    <dbReference type="NCBI Taxonomy" id="131111"/>
    <lineage>
        <taxon>Bacteria</taxon>
        <taxon>Bacillati</taxon>
        <taxon>Actinomycetota</taxon>
        <taxon>Actinomycetes</taxon>
        <taxon>Actinomycetales</taxon>
        <taxon>Actinomycetaceae</taxon>
        <taxon>Schaalia</taxon>
    </lineage>
</organism>
<dbReference type="InterPro" id="IPR032819">
    <property type="entry name" value="TruB_C"/>
</dbReference>
<dbReference type="InterPro" id="IPR020103">
    <property type="entry name" value="PsdUridine_synth_cat_dom_sf"/>
</dbReference>
<name>A0A2I1I6S3_9ACTO</name>
<dbReference type="GO" id="GO:0031119">
    <property type="term" value="P:tRNA pseudouridine synthesis"/>
    <property type="evidence" value="ECO:0007669"/>
    <property type="project" value="UniProtKB-UniRule"/>
</dbReference>
<dbReference type="GO" id="GO:0160148">
    <property type="term" value="F:tRNA pseudouridine(55) synthase activity"/>
    <property type="evidence" value="ECO:0007669"/>
    <property type="project" value="UniProtKB-EC"/>
</dbReference>
<dbReference type="Pfam" id="PF16198">
    <property type="entry name" value="TruB_C_2"/>
    <property type="match status" value="1"/>
</dbReference>
<dbReference type="Gene3D" id="2.30.130.10">
    <property type="entry name" value="PUA domain"/>
    <property type="match status" value="1"/>
</dbReference>
<keyword evidence="3 5" id="KW-0819">tRNA processing</keyword>
<evidence type="ECO:0000313" key="9">
    <source>
        <dbReference type="Proteomes" id="UP000234545"/>
    </source>
</evidence>
<dbReference type="NCBIfam" id="TIGR00431">
    <property type="entry name" value="TruB"/>
    <property type="match status" value="1"/>
</dbReference>
<proteinExistence type="inferred from homology"/>
<dbReference type="Pfam" id="PF01509">
    <property type="entry name" value="TruB_N"/>
    <property type="match status" value="1"/>
</dbReference>